<dbReference type="InterPro" id="IPR003593">
    <property type="entry name" value="AAA+_ATPase"/>
</dbReference>
<feature type="binding site" evidence="9">
    <location>
        <begin position="57"/>
        <end position="61"/>
    </location>
    <ligand>
        <name>GTP</name>
        <dbReference type="ChEBI" id="CHEBI:37565"/>
        <label>1</label>
    </ligand>
</feature>
<dbReference type="GO" id="GO:0005525">
    <property type="term" value="F:GTP binding"/>
    <property type="evidence" value="ECO:0007669"/>
    <property type="project" value="UniProtKB-UniRule"/>
</dbReference>
<feature type="binding site" evidence="9">
    <location>
        <begin position="10"/>
        <end position="17"/>
    </location>
    <ligand>
        <name>GTP</name>
        <dbReference type="ChEBI" id="CHEBI:37565"/>
        <label>1</label>
    </ligand>
</feature>
<evidence type="ECO:0000256" key="9">
    <source>
        <dbReference type="HAMAP-Rule" id="MF_00195"/>
    </source>
</evidence>
<comment type="similarity">
    <text evidence="1 9 10 11">Belongs to the TRAFAC class TrmE-Era-EngA-EngB-Septin-like GTPase superfamily. EngA (Der) GTPase family.</text>
</comment>
<evidence type="ECO:0000256" key="8">
    <source>
        <dbReference type="ARBA" id="ARBA00053470"/>
    </source>
</evidence>
<comment type="function">
    <text evidence="8 9 11">GTPase that plays an essential role in the late steps of ribosome biogenesis.</text>
</comment>
<dbReference type="Proteomes" id="UP000028533">
    <property type="component" value="Unassembled WGS sequence"/>
</dbReference>
<feature type="domain" description="EngA-type G" evidence="12">
    <location>
        <begin position="4"/>
        <end position="167"/>
    </location>
</feature>
<evidence type="ECO:0000256" key="10">
    <source>
        <dbReference type="PROSITE-ProRule" id="PRU01049"/>
    </source>
</evidence>
<keyword evidence="4 11" id="KW-0677">Repeat</keyword>
<feature type="binding site" evidence="9">
    <location>
        <begin position="119"/>
        <end position="122"/>
    </location>
    <ligand>
        <name>GTP</name>
        <dbReference type="ChEBI" id="CHEBI:37565"/>
        <label>1</label>
    </ligand>
</feature>
<dbReference type="Gene3D" id="3.40.50.300">
    <property type="entry name" value="P-loop containing nucleotide triphosphate hydrolases"/>
    <property type="match status" value="2"/>
</dbReference>
<dbReference type="InterPro" id="IPR006073">
    <property type="entry name" value="GTP-bd"/>
</dbReference>
<evidence type="ECO:0000313" key="14">
    <source>
        <dbReference type="Proteomes" id="UP000028533"/>
    </source>
</evidence>
<feature type="domain" description="EngA-type G" evidence="12">
    <location>
        <begin position="175"/>
        <end position="350"/>
    </location>
</feature>
<evidence type="ECO:0000256" key="6">
    <source>
        <dbReference type="ARBA" id="ARBA00023134"/>
    </source>
</evidence>
<dbReference type="InterPro" id="IPR016484">
    <property type="entry name" value="GTPase_Der"/>
</dbReference>
<dbReference type="PIRSF" id="PIRSF006485">
    <property type="entry name" value="GTP-binding_EngA"/>
    <property type="match status" value="1"/>
</dbReference>
<comment type="caution">
    <text evidence="13">The sequence shown here is derived from an EMBL/GenBank/DDBJ whole genome shotgun (WGS) entry which is preliminary data.</text>
</comment>
<dbReference type="EMBL" id="JFDO01000017">
    <property type="protein sequence ID" value="KEZ19047.1"/>
    <property type="molecule type" value="Genomic_DNA"/>
</dbReference>
<dbReference type="AlphaFoldDB" id="A0A084EM55"/>
<evidence type="ECO:0000256" key="4">
    <source>
        <dbReference type="ARBA" id="ARBA00022737"/>
    </source>
</evidence>
<reference evidence="13 14" key="1">
    <citation type="submission" date="2014-02" db="EMBL/GenBank/DDBJ databases">
        <title>Genome sequence of Mycoplasma capricolum subsp. capricolum strain 14232.</title>
        <authorList>
            <person name="Sirand-Pugnet P."/>
            <person name="Breton M."/>
            <person name="Dordet-Frisoni E."/>
            <person name="Baranowski E."/>
            <person name="Barre A."/>
            <person name="Couture C."/>
            <person name="Dupuy V."/>
            <person name="Gaurivaud P."/>
            <person name="Jacob D."/>
            <person name="Lemaitre C."/>
            <person name="Manso-Silvan L."/>
            <person name="Nikolski M."/>
            <person name="Nouvel L.-X."/>
            <person name="Poumarat F."/>
            <person name="Tardy F."/>
            <person name="Thebault P."/>
            <person name="Theil S."/>
            <person name="Citti C."/>
            <person name="Thiaucourt F."/>
            <person name="Blanchard A."/>
        </authorList>
    </citation>
    <scope>NUCLEOTIDE SEQUENCE [LARGE SCALE GENOMIC DNA]</scope>
    <source>
        <strain evidence="13 14">14232</strain>
    </source>
</reference>
<dbReference type="Pfam" id="PF01926">
    <property type="entry name" value="MMR_HSR1"/>
    <property type="match status" value="2"/>
</dbReference>
<dbReference type="SUPFAM" id="SSF52540">
    <property type="entry name" value="P-loop containing nucleoside triphosphate hydrolases"/>
    <property type="match status" value="2"/>
</dbReference>
<evidence type="ECO:0000313" key="13">
    <source>
        <dbReference type="EMBL" id="KEZ19047.1"/>
    </source>
</evidence>
<comment type="subunit">
    <text evidence="9">Associates with the 50S ribosomal subunit.</text>
</comment>
<feature type="binding site" evidence="9">
    <location>
        <begin position="228"/>
        <end position="232"/>
    </location>
    <ligand>
        <name>GTP</name>
        <dbReference type="ChEBI" id="CHEBI:37565"/>
        <label>2</label>
    </ligand>
</feature>
<dbReference type="InterPro" id="IPR031166">
    <property type="entry name" value="G_ENGA"/>
</dbReference>
<dbReference type="GO" id="GO:0042254">
    <property type="term" value="P:ribosome biogenesis"/>
    <property type="evidence" value="ECO:0007669"/>
    <property type="project" value="UniProtKB-KW"/>
</dbReference>
<dbReference type="FunFam" id="3.30.300.20:FF:000004">
    <property type="entry name" value="GTPase Der"/>
    <property type="match status" value="1"/>
</dbReference>
<dbReference type="PROSITE" id="PS51712">
    <property type="entry name" value="G_ENGA"/>
    <property type="match status" value="2"/>
</dbReference>
<evidence type="ECO:0000256" key="7">
    <source>
        <dbReference type="ARBA" id="ARBA00032345"/>
    </source>
</evidence>
<dbReference type="FunFam" id="3.40.50.300:FF:000040">
    <property type="entry name" value="GTPase Der"/>
    <property type="match status" value="1"/>
</dbReference>
<evidence type="ECO:0000259" key="12">
    <source>
        <dbReference type="PROSITE" id="PS51712"/>
    </source>
</evidence>
<feature type="binding site" evidence="9">
    <location>
        <begin position="293"/>
        <end position="296"/>
    </location>
    <ligand>
        <name>GTP</name>
        <dbReference type="ChEBI" id="CHEBI:37565"/>
        <label>2</label>
    </ligand>
</feature>
<evidence type="ECO:0000256" key="1">
    <source>
        <dbReference type="ARBA" id="ARBA00008279"/>
    </source>
</evidence>
<dbReference type="RefSeq" id="WP_036432004.1">
    <property type="nucleotide sequence ID" value="NZ_JFDO01000017.1"/>
</dbReference>
<dbReference type="InterPro" id="IPR005225">
    <property type="entry name" value="Small_GTP-bd"/>
</dbReference>
<dbReference type="CDD" id="cd01895">
    <property type="entry name" value="EngA2"/>
    <property type="match status" value="1"/>
</dbReference>
<dbReference type="SMART" id="SM00382">
    <property type="entry name" value="AAA"/>
    <property type="match status" value="2"/>
</dbReference>
<dbReference type="CDD" id="cd01894">
    <property type="entry name" value="EngA1"/>
    <property type="match status" value="1"/>
</dbReference>
<name>A0A084EM55_MYCCA</name>
<dbReference type="FunFam" id="3.40.50.300:FF:000057">
    <property type="entry name" value="GTPase Der"/>
    <property type="match status" value="1"/>
</dbReference>
<accession>A0A084EM55</accession>
<dbReference type="InterPro" id="IPR027417">
    <property type="entry name" value="P-loop_NTPase"/>
</dbReference>
<sequence length="435" mass="49768">MKKKIVAIVGKANVGKSSLFNRIIKEKKSIVDNKPGVTRDRIYSNAEWLTREFILIDTGGISVDQQLFSNEIQIQTQIAIEQADVIIFVVDFLNRLDKDDKMIAKILHKSKKPVILAINKYDKKTIDEHNYEFMNLGFSDLYFISSTHGIGIGDLLDKVISYISKNDVELKDDSTKIAIIGKPNVGKSSLVNSLVNENRMIVSEIEGTTLDAVDISFSYNKKKYIVIDTAGIRKKSKLGQTVEKYSYLRSLSAIANSDIVLLMIDATKPITDQDTNIGGLIYDEKKPVIIVVNKWDLIKNKQEQILKKEEEIRAYFKYLSYAKIIFISALDKTRVTKILDLIDEIKQSLSVKVKTYVLNEVLNKAQLINPAPEFNGNRLKIYYASQVQAYIPTFVLFCNNPNYLHFSYKRFLENQIRFSFGFDSIPINLIFRERK</sequence>
<dbReference type="PANTHER" id="PTHR43834:SF6">
    <property type="entry name" value="GTPASE DER"/>
    <property type="match status" value="1"/>
</dbReference>
<keyword evidence="3 9" id="KW-0690">Ribosome biogenesis</keyword>
<keyword evidence="6 9" id="KW-0342">GTP-binding</keyword>
<dbReference type="PANTHER" id="PTHR43834">
    <property type="entry name" value="GTPASE DER"/>
    <property type="match status" value="1"/>
</dbReference>
<evidence type="ECO:0000256" key="11">
    <source>
        <dbReference type="RuleBase" id="RU004481"/>
    </source>
</evidence>
<evidence type="ECO:0000256" key="3">
    <source>
        <dbReference type="ARBA" id="ARBA00022517"/>
    </source>
</evidence>
<dbReference type="GO" id="GO:0043022">
    <property type="term" value="F:ribosome binding"/>
    <property type="evidence" value="ECO:0007669"/>
    <property type="project" value="TreeGrafter"/>
</dbReference>
<feature type="binding site" evidence="9">
    <location>
        <begin position="181"/>
        <end position="188"/>
    </location>
    <ligand>
        <name>GTP</name>
        <dbReference type="ChEBI" id="CHEBI:37565"/>
        <label>2</label>
    </ligand>
</feature>
<dbReference type="PRINTS" id="PR00326">
    <property type="entry name" value="GTP1OBG"/>
</dbReference>
<dbReference type="NCBIfam" id="TIGR03594">
    <property type="entry name" value="GTPase_EngA"/>
    <property type="match status" value="1"/>
</dbReference>
<dbReference type="Pfam" id="PF14714">
    <property type="entry name" value="KH_dom-like"/>
    <property type="match status" value="1"/>
</dbReference>
<dbReference type="InterPro" id="IPR032859">
    <property type="entry name" value="KH_dom-like"/>
</dbReference>
<dbReference type="NCBIfam" id="TIGR00231">
    <property type="entry name" value="small_GTP"/>
    <property type="match status" value="2"/>
</dbReference>
<proteinExistence type="inferred from homology"/>
<evidence type="ECO:0000256" key="5">
    <source>
        <dbReference type="ARBA" id="ARBA00022741"/>
    </source>
</evidence>
<gene>
    <name evidence="13" type="primary">engA</name>
    <name evidence="9" type="synonym">der</name>
    <name evidence="13" type="ORF">MCAPa_5400</name>
</gene>
<protein>
    <recommendedName>
        <fullName evidence="2 9">GTPase Der</fullName>
    </recommendedName>
    <alternativeName>
        <fullName evidence="7 9">GTP-binding protein EngA</fullName>
    </alternativeName>
</protein>
<dbReference type="Gene3D" id="3.30.300.20">
    <property type="match status" value="1"/>
</dbReference>
<dbReference type="HAMAP" id="MF_00195">
    <property type="entry name" value="GTPase_Der"/>
    <property type="match status" value="1"/>
</dbReference>
<keyword evidence="5 9" id="KW-0547">Nucleotide-binding</keyword>
<dbReference type="InterPro" id="IPR015946">
    <property type="entry name" value="KH_dom-like_a/b"/>
</dbReference>
<organism evidence="13 14">
    <name type="scientific">Mycoplasma capricolum subsp. capricolum 14232</name>
    <dbReference type="NCBI Taxonomy" id="1188238"/>
    <lineage>
        <taxon>Bacteria</taxon>
        <taxon>Bacillati</taxon>
        <taxon>Mycoplasmatota</taxon>
        <taxon>Mollicutes</taxon>
        <taxon>Mycoplasmataceae</taxon>
        <taxon>Mycoplasma</taxon>
    </lineage>
</organism>
<evidence type="ECO:0000256" key="2">
    <source>
        <dbReference type="ARBA" id="ARBA00020953"/>
    </source>
</evidence>